<reference evidence="1 2" key="1">
    <citation type="submission" date="2015-09" db="EMBL/GenBank/DDBJ databases">
        <title>Trachymyrmex cornetzi WGS genome.</title>
        <authorList>
            <person name="Nygaard S."/>
            <person name="Hu H."/>
            <person name="Boomsma J."/>
            <person name="Zhang G."/>
        </authorList>
    </citation>
    <scope>NUCLEOTIDE SEQUENCE [LARGE SCALE GENOMIC DNA]</scope>
    <source>
        <strain evidence="1">Tcor2-1</strain>
        <tissue evidence="1">Whole body</tissue>
    </source>
</reference>
<accession>A0A151IR93</accession>
<keyword evidence="2" id="KW-1185">Reference proteome</keyword>
<organism evidence="1 2">
    <name type="scientific">Trachymyrmex cornetzi</name>
    <dbReference type="NCBI Taxonomy" id="471704"/>
    <lineage>
        <taxon>Eukaryota</taxon>
        <taxon>Metazoa</taxon>
        <taxon>Ecdysozoa</taxon>
        <taxon>Arthropoda</taxon>
        <taxon>Hexapoda</taxon>
        <taxon>Insecta</taxon>
        <taxon>Pterygota</taxon>
        <taxon>Neoptera</taxon>
        <taxon>Endopterygota</taxon>
        <taxon>Hymenoptera</taxon>
        <taxon>Apocrita</taxon>
        <taxon>Aculeata</taxon>
        <taxon>Formicoidea</taxon>
        <taxon>Formicidae</taxon>
        <taxon>Myrmicinae</taxon>
        <taxon>Trachymyrmex</taxon>
    </lineage>
</organism>
<dbReference type="Proteomes" id="UP000078492">
    <property type="component" value="Unassembled WGS sequence"/>
</dbReference>
<protein>
    <submittedName>
        <fullName evidence="1">Uncharacterized protein</fullName>
    </submittedName>
</protein>
<gene>
    <name evidence="1" type="ORF">ALC57_18720</name>
</gene>
<name>A0A151IR93_9HYME</name>
<dbReference type="AlphaFoldDB" id="A0A151IR93"/>
<evidence type="ECO:0000313" key="2">
    <source>
        <dbReference type="Proteomes" id="UP000078492"/>
    </source>
</evidence>
<dbReference type="EMBL" id="KQ981143">
    <property type="protein sequence ID" value="KYN09165.1"/>
    <property type="molecule type" value="Genomic_DNA"/>
</dbReference>
<proteinExistence type="predicted"/>
<sequence>MLLPTAIKALNSKNPDLSKKQTVKRRKVESVEEKLLKQQERQSFILHVDVSKSSNIHTYTFPSVILIYVIFKQTEANLEDAVINAQSNQGSIKPFIPVVGSIRSPKRYYSIIGRARYEVPSVIEALELAFKIYIVYDFSYPKATLNVWLLIQKILFKVSLPGEKLSIQVNKVLSFIENELGTTID</sequence>
<evidence type="ECO:0000313" key="1">
    <source>
        <dbReference type="EMBL" id="KYN09165.1"/>
    </source>
</evidence>